<evidence type="ECO:0000256" key="1">
    <source>
        <dbReference type="ARBA" id="ARBA00022737"/>
    </source>
</evidence>
<name>A0A0E0LDX6_ORYPU</name>
<dbReference type="Gene3D" id="3.80.10.10">
    <property type="entry name" value="Ribonuclease Inhibitor"/>
    <property type="match status" value="6"/>
</dbReference>
<feature type="domain" description="R13L1/DRL21-like LRR repeat region" evidence="3">
    <location>
        <begin position="941"/>
        <end position="1058"/>
    </location>
</feature>
<dbReference type="InterPro" id="IPR032675">
    <property type="entry name" value="LRR_dom_sf"/>
</dbReference>
<dbReference type="eggNOG" id="KOG4658">
    <property type="taxonomic scope" value="Eukaryota"/>
</dbReference>
<dbReference type="HOGENOM" id="CLU_237090_0_0_1"/>
<dbReference type="PANTHER" id="PTHR47186">
    <property type="entry name" value="LEUCINE-RICH REPEAT-CONTAINING PROTEIN 57"/>
    <property type="match status" value="1"/>
</dbReference>
<keyword evidence="1" id="KW-0677">Repeat</keyword>
<organism evidence="4">
    <name type="scientific">Oryza punctata</name>
    <name type="common">Red rice</name>
    <dbReference type="NCBI Taxonomy" id="4537"/>
    <lineage>
        <taxon>Eukaryota</taxon>
        <taxon>Viridiplantae</taxon>
        <taxon>Streptophyta</taxon>
        <taxon>Embryophyta</taxon>
        <taxon>Tracheophyta</taxon>
        <taxon>Spermatophyta</taxon>
        <taxon>Magnoliopsida</taxon>
        <taxon>Liliopsida</taxon>
        <taxon>Poales</taxon>
        <taxon>Poaceae</taxon>
        <taxon>BOP clade</taxon>
        <taxon>Oryzoideae</taxon>
        <taxon>Oryzeae</taxon>
        <taxon>Oryzinae</taxon>
        <taxon>Oryza</taxon>
    </lineage>
</organism>
<dbReference type="Gramene" id="OPUNC06G20280.1">
    <property type="protein sequence ID" value="OPUNC06G20280.1"/>
    <property type="gene ID" value="OPUNC06G20280"/>
</dbReference>
<accession>A0A0E0LDX6</accession>
<protein>
    <submittedName>
        <fullName evidence="4">Uncharacterized protein</fullName>
    </submittedName>
</protein>
<feature type="domain" description="Disease resistance R13L4/SHOC-2-like LRR" evidence="2">
    <location>
        <begin position="80"/>
        <end position="163"/>
    </location>
</feature>
<dbReference type="SUPFAM" id="SSF52058">
    <property type="entry name" value="L domain-like"/>
    <property type="match status" value="4"/>
</dbReference>
<proteinExistence type="predicted"/>
<dbReference type="EnsemblPlants" id="OPUNC06G20280.1">
    <property type="protein sequence ID" value="OPUNC06G20280.1"/>
    <property type="gene ID" value="OPUNC06G20280"/>
</dbReference>
<dbReference type="PANTHER" id="PTHR47186:SF3">
    <property type="entry name" value="OS09G0267800 PROTEIN"/>
    <property type="match status" value="1"/>
</dbReference>
<reference evidence="4" key="1">
    <citation type="submission" date="2015-04" db="UniProtKB">
        <authorList>
            <consortium name="EnsemblPlants"/>
        </authorList>
    </citation>
    <scope>IDENTIFICATION</scope>
</reference>
<sequence length="1772" mass="202142">MSSRYTGSQSVLKMHDLVHDLASVVASDEVCIFHASGTELGKRKGYCRYMFLLNFSELPQAPIFPHTARALHFKDCRKFPKALSRTKFLRILDFNACTIDTLPDSISLLRLLKYLSVSGMKTAQLPKLLSKLHDLQALTLSKNTDIVELPSCICEFLKLHYLDLHGCSNLEELPEDIHKLKELQHLNLSDCSSLKSLPSFSSLSGGLQKLSFLNVSHCSQLQKLPDNYLPNMINLNMAFCPKLRVLPAGLFMHMKKLLFLNFSGCTSLTVLPEFGEDGTGCLMLQVLDLSGCANLLVLPESSTKLSELRCLNLSGCSHLQNFLKLIPHWKFGKLEYLNLSGVGTKSDSEAPGSSAGEIGSSQDHNKELELGMLQENIITQGLFRLKYLSVGGFTLYSEQGIARMADLLTLPNFDVRRQDGGSCSNILIIQQILELTHRELNIKCLQNVVSSEEAKQLELEKKQQFHSLSFEWSLSGTGSSVEDEHRAKPSAVLNNLRPHRYLQSLSIKGYTCTVFPDWIDNIGDTLPNLVKLILSDIEGCDYIPALSHLPNLQELEINNIPRLHDARIGPCKKLRRLTLVALPNEATILLFYGISMNTEVQMMESSHGCDEEVRETGQEFNTFPDSLPENQVIRNPSKTHCGGPSRKSKILEFKGWFKALRFHTSGETRENETLASALSHISPVPEDNLLSPKLSCGCLGVTSAVFPELDYLKIERCNNLKLHPNFPKSKEYFIKYSSLNPALDYEDTSNFPLQPQRPYGCYTEGCSQPGQGTLTPLHDNAVQQSIPRLKSNMHIMGSSGEHFHQWIGLISTHLDELVITDCSASCFSNFRKLMVNFPEKHEQECITRKHNSMESIYGLSQSCIAKLKKLSMWLPNNQYVNQYVRRITDNMMKYLMERDVCQVAYINIGMVGFFFVKPIEEGILCSSNISLLYKHHDVGNSRLVVKNLENVKRPDEAQELANYQQLRSVSLLWSRRDLTQDSSMTQDKGVLQNLRPNQDLETLQIEGFGGDEFCSWMMNVNSFLPNLVTVKLSNMKKCQCLPSLGQLANLEVLHISDMPRVREVDRHVYGDEILFRKLRELRFSRMDNLEEWPTATLVAAQDDHQFSQGDENFPNLQVLEIVNCPRIRFVPAFPGSQECTLVESSSILASFERFIRSSNLALMALKINDCGASTYIGRFLQGSVNLERLTIDSFIDLSTLPEPMRECRSLKKLEITNCWNFSALPEWLGELTSLQKLEVQATKLKSLPQSIQCLTALEWLVLNKCNYKLRARCTSGEDKDKIKHINIVETTQVPLINLNSSDILQRVTSSQFIDLHIGGMEQLIDLKEVDYLELQTKKELSSLSLHWLYTSADRGMQNKAVFEKLQPHDGLEILCIKNYAGVDFPHWMSVLPNLVKLEMDGTQFEHVHLDQLHNLRVLYLSNVQFGHLHLDRLQNLRELYLFRVRFKYLHLDQLHNLREMSLSGVEFSHLHLDQLQNLRELKLSEERFEHLHLDQLQNLQQLYVCSMKFEHVLLYQLQSLEELHLSQIESLWSNQPACIEFTEPLRKLQRIAFSKIKEQELKIYMQGRDSDDNLFPGLQYLEMELCENLRFQPSIPRSICYIISDRTDILSLITPRMCFVPLFKKVMGLSVLGSTSRMEIKNIGSLSSPTRELQHLELLDITELTIDNCVDSYPLPECILSWKSLRKLEILRCRNIYSLPEWLGEMTSLSELIIETYGMRTLHPCIQRLTILQTLALSKCTKKLKERCSESGDDWMQIKHIPYIQITEGNGC</sequence>
<dbReference type="STRING" id="4537.A0A0E0LDX6"/>
<dbReference type="Pfam" id="PF23598">
    <property type="entry name" value="LRR_14"/>
    <property type="match status" value="1"/>
</dbReference>
<dbReference type="OMA" id="IPMCEEL"/>
<evidence type="ECO:0000259" key="2">
    <source>
        <dbReference type="Pfam" id="PF23598"/>
    </source>
</evidence>
<dbReference type="Proteomes" id="UP000026962">
    <property type="component" value="Chromosome 6"/>
</dbReference>
<reference evidence="4" key="2">
    <citation type="submission" date="2018-05" db="EMBL/GenBank/DDBJ databases">
        <title>OpunRS2 (Oryza punctata Reference Sequence Version 2).</title>
        <authorList>
            <person name="Zhang J."/>
            <person name="Kudrna D."/>
            <person name="Lee S."/>
            <person name="Talag J."/>
            <person name="Welchert J."/>
            <person name="Wing R.A."/>
        </authorList>
    </citation>
    <scope>NUCLEOTIDE SEQUENCE [LARGE SCALE GENOMIC DNA]</scope>
</reference>
<evidence type="ECO:0000259" key="3">
    <source>
        <dbReference type="Pfam" id="PF25019"/>
    </source>
</evidence>
<evidence type="ECO:0000313" key="4">
    <source>
        <dbReference type="EnsemblPlants" id="OPUNC06G20280.1"/>
    </source>
</evidence>
<feature type="domain" description="R13L1/DRL21-like LRR repeat region" evidence="3">
    <location>
        <begin position="1314"/>
        <end position="1422"/>
    </location>
</feature>
<dbReference type="SUPFAM" id="SSF52047">
    <property type="entry name" value="RNI-like"/>
    <property type="match status" value="1"/>
</dbReference>
<dbReference type="InterPro" id="IPR055414">
    <property type="entry name" value="LRR_R13L4/SHOC2-like"/>
</dbReference>
<keyword evidence="5" id="KW-1185">Reference proteome</keyword>
<dbReference type="Pfam" id="PF25019">
    <property type="entry name" value="LRR_R13L1-DRL21"/>
    <property type="match status" value="3"/>
</dbReference>
<dbReference type="InterPro" id="IPR056789">
    <property type="entry name" value="LRR_R13L1-DRL21"/>
</dbReference>
<evidence type="ECO:0000313" key="5">
    <source>
        <dbReference type="Proteomes" id="UP000026962"/>
    </source>
</evidence>
<feature type="domain" description="R13L1/DRL21-like LRR repeat region" evidence="3">
    <location>
        <begin position="435"/>
        <end position="559"/>
    </location>
</feature>